<sequence length="149" mass="16545">MGEVKMADSKLLDSIEAGRIDEAVATAIRRQPDFLLEDFDYERISYNAESYWEFTKAWIEAAASLDQPKIARWVVDMALGEFAYLEIQSEAAQMLVDSIHEAKGFLASLIQDVSVLSDNPDAGLTKNQVRELNKAALLLSQVTIPGASY</sequence>
<proteinExistence type="predicted"/>
<dbReference type="EMBL" id="CP125942">
    <property type="protein sequence ID" value="XAO44924.1"/>
    <property type="molecule type" value="Genomic_DNA"/>
</dbReference>
<organism evidence="1 2">
    <name type="scientific">Glutamicibacter ectropisis</name>
    <dbReference type="NCBI Taxonomy" id="3046593"/>
    <lineage>
        <taxon>Bacteria</taxon>
        <taxon>Bacillati</taxon>
        <taxon>Actinomycetota</taxon>
        <taxon>Actinomycetes</taxon>
        <taxon>Micrococcales</taxon>
        <taxon>Micrococcaceae</taxon>
        <taxon>Glutamicibacter</taxon>
    </lineage>
</organism>
<gene>
    <name evidence="1" type="ORF">QMQ05_11215</name>
</gene>
<evidence type="ECO:0000313" key="1">
    <source>
        <dbReference type="EMBL" id="XAO44924.1"/>
    </source>
</evidence>
<dbReference type="KEGG" id="gey:QMQ05_11215"/>
<keyword evidence="2" id="KW-1185">Reference proteome</keyword>
<protein>
    <recommendedName>
        <fullName evidence="3">DUF222 domain-containing protein</fullName>
    </recommendedName>
</protein>
<evidence type="ECO:0000313" key="2">
    <source>
        <dbReference type="Proteomes" id="UP001486888"/>
    </source>
</evidence>
<reference evidence="1 2" key="1">
    <citation type="submission" date="2023-05" db="EMBL/GenBank/DDBJ databases">
        <title>Glutamicibacter sp. B1, complete genome.</title>
        <authorList>
            <person name="Long Y.H."/>
            <person name="Fang T."/>
            <person name="Li X.Y."/>
        </authorList>
    </citation>
    <scope>NUCLEOTIDE SEQUENCE [LARGE SCALE GENOMIC DNA]</scope>
    <source>
        <strain evidence="1 2">B1</strain>
    </source>
</reference>
<dbReference type="RefSeq" id="WP_345470084.1">
    <property type="nucleotide sequence ID" value="NZ_CP125942.1"/>
</dbReference>
<dbReference type="Proteomes" id="UP001486888">
    <property type="component" value="Chromosome"/>
</dbReference>
<dbReference type="AlphaFoldDB" id="A0AAU6WBN7"/>
<name>A0AAU6WBN7_9MICC</name>
<accession>A0AAU6WBN7</accession>
<evidence type="ECO:0008006" key="3">
    <source>
        <dbReference type="Google" id="ProtNLM"/>
    </source>
</evidence>